<reference evidence="1" key="1">
    <citation type="submission" date="2018-05" db="EMBL/GenBank/DDBJ databases">
        <authorList>
            <person name="Lanie J.A."/>
            <person name="Ng W.-L."/>
            <person name="Kazmierczak K.M."/>
            <person name="Andrzejewski T.M."/>
            <person name="Davidsen T.M."/>
            <person name="Wayne K.J."/>
            <person name="Tettelin H."/>
            <person name="Glass J.I."/>
            <person name="Rusch D."/>
            <person name="Podicherti R."/>
            <person name="Tsui H.-C.T."/>
            <person name="Winkler M.E."/>
        </authorList>
    </citation>
    <scope>NUCLEOTIDE SEQUENCE</scope>
</reference>
<dbReference type="AlphaFoldDB" id="A0A382H1D9"/>
<name>A0A382H1D9_9ZZZZ</name>
<proteinExistence type="predicted"/>
<gene>
    <name evidence="1" type="ORF">METZ01_LOCUS233611</name>
</gene>
<dbReference type="EMBL" id="UINC01058466">
    <property type="protein sequence ID" value="SVB80757.1"/>
    <property type="molecule type" value="Genomic_DNA"/>
</dbReference>
<protein>
    <recommendedName>
        <fullName evidence="2">Fatty acid desaturase domain-containing protein</fullName>
    </recommendedName>
</protein>
<evidence type="ECO:0000313" key="1">
    <source>
        <dbReference type="EMBL" id="SVB80757.1"/>
    </source>
</evidence>
<accession>A0A382H1D9</accession>
<evidence type="ECO:0008006" key="2">
    <source>
        <dbReference type="Google" id="ProtNLM"/>
    </source>
</evidence>
<feature type="non-terminal residue" evidence="1">
    <location>
        <position position="1"/>
    </location>
</feature>
<organism evidence="1">
    <name type="scientific">marine metagenome</name>
    <dbReference type="NCBI Taxonomy" id="408172"/>
    <lineage>
        <taxon>unclassified sequences</taxon>
        <taxon>metagenomes</taxon>
        <taxon>ecological metagenomes</taxon>
    </lineage>
</organism>
<sequence>FHATHHLIPEMPYHSLGKTHQRLREQFSKKNLYLQSNSSGLLSTLARLWRESGNLAFFVLFVECF</sequence>